<evidence type="ECO:0000256" key="1">
    <source>
        <dbReference type="ARBA" id="ARBA00022448"/>
    </source>
</evidence>
<keyword evidence="6" id="KW-1185">Reference proteome</keyword>
<dbReference type="InterPro" id="IPR027417">
    <property type="entry name" value="P-loop_NTPase"/>
</dbReference>
<dbReference type="OrthoDB" id="9802264at2"/>
<gene>
    <name evidence="5" type="ORF">HQ36_04845</name>
</gene>
<dbReference type="SUPFAM" id="SSF52540">
    <property type="entry name" value="P-loop containing nucleoside triphosphate hydrolases"/>
    <property type="match status" value="1"/>
</dbReference>
<dbReference type="Gene3D" id="3.40.50.300">
    <property type="entry name" value="P-loop containing nucleotide triphosphate hydrolases"/>
    <property type="match status" value="1"/>
</dbReference>
<evidence type="ECO:0000256" key="3">
    <source>
        <dbReference type="ARBA" id="ARBA00022840"/>
    </source>
</evidence>
<dbReference type="InterPro" id="IPR003439">
    <property type="entry name" value="ABC_transporter-like_ATP-bd"/>
</dbReference>
<name>A0A0A2G4Q3_9PORP</name>
<dbReference type="PANTHER" id="PTHR43023:SF6">
    <property type="entry name" value="INTERMEMBRANE PHOSPHOLIPID TRANSPORT SYSTEM ATP-BINDING PROTEIN MLAF"/>
    <property type="match status" value="1"/>
</dbReference>
<comment type="caution">
    <text evidence="5">The sequence shown here is derived from an EMBL/GenBank/DDBJ whole genome shotgun (WGS) entry which is preliminary data.</text>
</comment>
<dbReference type="SMART" id="SM00382">
    <property type="entry name" value="AAA"/>
    <property type="match status" value="1"/>
</dbReference>
<dbReference type="PROSITE" id="PS50893">
    <property type="entry name" value="ABC_TRANSPORTER_2"/>
    <property type="match status" value="1"/>
</dbReference>
<dbReference type="GO" id="GO:0005524">
    <property type="term" value="F:ATP binding"/>
    <property type="evidence" value="ECO:0007669"/>
    <property type="project" value="UniProtKB-KW"/>
</dbReference>
<evidence type="ECO:0000313" key="5">
    <source>
        <dbReference type="EMBL" id="KGN98231.1"/>
    </source>
</evidence>
<proteinExistence type="predicted"/>
<protein>
    <submittedName>
        <fullName evidence="5">Phosphonate ABC transporter ATP-binding protein</fullName>
    </submittedName>
</protein>
<evidence type="ECO:0000313" key="6">
    <source>
        <dbReference type="Proteomes" id="UP000030134"/>
    </source>
</evidence>
<dbReference type="eggNOG" id="COG1127">
    <property type="taxonomic scope" value="Bacteria"/>
</dbReference>
<dbReference type="STRING" id="266762.HQ36_04845"/>
<dbReference type="PROSITE" id="PS00211">
    <property type="entry name" value="ABC_TRANSPORTER_1"/>
    <property type="match status" value="1"/>
</dbReference>
<dbReference type="Pfam" id="PF00005">
    <property type="entry name" value="ABC_tran"/>
    <property type="match status" value="1"/>
</dbReference>
<dbReference type="AlphaFoldDB" id="A0A0A2G4Q3"/>
<organism evidence="5 6">
    <name type="scientific">Porphyromonas gingivicanis</name>
    <dbReference type="NCBI Taxonomy" id="266762"/>
    <lineage>
        <taxon>Bacteria</taxon>
        <taxon>Pseudomonadati</taxon>
        <taxon>Bacteroidota</taxon>
        <taxon>Bacteroidia</taxon>
        <taxon>Bacteroidales</taxon>
        <taxon>Porphyromonadaceae</taxon>
        <taxon>Porphyromonas</taxon>
    </lineage>
</organism>
<keyword evidence="1" id="KW-0813">Transport</keyword>
<dbReference type="InterPro" id="IPR017871">
    <property type="entry name" value="ABC_transporter-like_CS"/>
</dbReference>
<dbReference type="PANTHER" id="PTHR43023">
    <property type="entry name" value="PROTEIN TRIGALACTOSYLDIACYLGLYCEROL 3, CHLOROPLASTIC"/>
    <property type="match status" value="1"/>
</dbReference>
<keyword evidence="2" id="KW-0547">Nucleotide-binding</keyword>
<dbReference type="Proteomes" id="UP000030134">
    <property type="component" value="Unassembled WGS sequence"/>
</dbReference>
<feature type="domain" description="ABC transporter" evidence="4">
    <location>
        <begin position="2"/>
        <end position="238"/>
    </location>
</feature>
<evidence type="ECO:0000259" key="4">
    <source>
        <dbReference type="PROSITE" id="PS50893"/>
    </source>
</evidence>
<accession>A0A0A2G4Q3</accession>
<dbReference type="InterPro" id="IPR003593">
    <property type="entry name" value="AAA+_ATPase"/>
</dbReference>
<reference evidence="5 6" key="1">
    <citation type="submission" date="2014-08" db="EMBL/GenBank/DDBJ databases">
        <title>Porphyromonas gingivicanis strain:COT-022_OH1391 Genome sequencing.</title>
        <authorList>
            <person name="Wallis C."/>
            <person name="Deusch O."/>
            <person name="O'Flynn C."/>
            <person name="Davis I."/>
            <person name="Jospin G."/>
            <person name="Darling A.E."/>
            <person name="Coil D.A."/>
            <person name="Alexiev A."/>
            <person name="Horsfall A."/>
            <person name="Kirkwood N."/>
            <person name="Harris S."/>
            <person name="Eisen J.A."/>
        </authorList>
    </citation>
    <scope>NUCLEOTIDE SEQUENCE [LARGE SCALE GENOMIC DNA]</scope>
    <source>
        <strain evidence="6">COT-022 OH1391</strain>
    </source>
</reference>
<dbReference type="RefSeq" id="WP_025842293.1">
    <property type="nucleotide sequence ID" value="NZ_JQZW01000008.1"/>
</dbReference>
<evidence type="ECO:0000256" key="2">
    <source>
        <dbReference type="ARBA" id="ARBA00022741"/>
    </source>
</evidence>
<dbReference type="GO" id="GO:0016887">
    <property type="term" value="F:ATP hydrolysis activity"/>
    <property type="evidence" value="ECO:0007669"/>
    <property type="project" value="InterPro"/>
</dbReference>
<sequence length="240" mass="26602">MIVVEQLTKSFDDKVVLNGVDAVFKPSTTNLIIGRSGAGKTVLLKSLIGLIEPTSGRILFDDVDICQFSKEQAKILRQSMGVMFQGSALFDSMTILENVRFPLDAFVRKPLSYRKSQAMEYLKKVGLAQAANKFPSEVSGGMMKRAALARAIVNHPKYLFCDEPNSGLDPKTGGSIDQLIHDLTVEFEITTVINTHDMNSVQNIGEHILFLHKGVKNWEGSYREIETSATAQLKNFLSLF</sequence>
<keyword evidence="3 5" id="KW-0067">ATP-binding</keyword>
<dbReference type="EMBL" id="JQZW01000008">
    <property type="protein sequence ID" value="KGN98231.1"/>
    <property type="molecule type" value="Genomic_DNA"/>
</dbReference>